<organism evidence="1 2">
    <name type="scientific">Amaricoccus solimangrovi</name>
    <dbReference type="NCBI Taxonomy" id="2589815"/>
    <lineage>
        <taxon>Bacteria</taxon>
        <taxon>Pseudomonadati</taxon>
        <taxon>Pseudomonadota</taxon>
        <taxon>Alphaproteobacteria</taxon>
        <taxon>Rhodobacterales</taxon>
        <taxon>Paracoccaceae</taxon>
        <taxon>Amaricoccus</taxon>
    </lineage>
</organism>
<dbReference type="Proteomes" id="UP000319255">
    <property type="component" value="Unassembled WGS sequence"/>
</dbReference>
<evidence type="ECO:0000313" key="2">
    <source>
        <dbReference type="Proteomes" id="UP000319255"/>
    </source>
</evidence>
<proteinExistence type="predicted"/>
<protein>
    <submittedName>
        <fullName evidence="1">Uncharacterized protein</fullName>
    </submittedName>
</protein>
<dbReference type="AlphaFoldDB" id="A0A501WZA2"/>
<dbReference type="RefSeq" id="WP_140452668.1">
    <property type="nucleotide sequence ID" value="NZ_VFRP01000002.1"/>
</dbReference>
<keyword evidence="2" id="KW-1185">Reference proteome</keyword>
<accession>A0A501WZA2</accession>
<gene>
    <name evidence="1" type="ORF">FJM51_03205</name>
</gene>
<comment type="caution">
    <text evidence="1">The sequence shown here is derived from an EMBL/GenBank/DDBJ whole genome shotgun (WGS) entry which is preliminary data.</text>
</comment>
<evidence type="ECO:0000313" key="1">
    <source>
        <dbReference type="EMBL" id="TPE53047.1"/>
    </source>
</evidence>
<dbReference type="EMBL" id="VFRP01000002">
    <property type="protein sequence ID" value="TPE53047.1"/>
    <property type="molecule type" value="Genomic_DNA"/>
</dbReference>
<sequence>MASEAPERIWLVPVGDDDDLAWNEAATENGGRLFGAEYLRADLASPLPPPGSEAEAAMVELALKAAVESAGWPSAGENQLSYGVGELTARGEAEYARRFVLAALRAALRAALSPARKEGSDDGE</sequence>
<reference evidence="1 2" key="1">
    <citation type="submission" date="2019-06" db="EMBL/GenBank/DDBJ databases">
        <title>A novel bacterium of genus Amaricoccus, isolated from marine sediment.</title>
        <authorList>
            <person name="Huang H."/>
            <person name="Mo K."/>
            <person name="Hu Y."/>
        </authorList>
    </citation>
    <scope>NUCLEOTIDE SEQUENCE [LARGE SCALE GENOMIC DNA]</scope>
    <source>
        <strain evidence="1 2">HB172011</strain>
    </source>
</reference>
<name>A0A501WZA2_9RHOB</name>